<dbReference type="InterPro" id="IPR021900">
    <property type="entry name" value="DUF3512"/>
</dbReference>
<feature type="region of interest" description="Disordered" evidence="7">
    <location>
        <begin position="535"/>
        <end position="557"/>
    </location>
</feature>
<protein>
    <recommendedName>
        <fullName evidence="8">Bromo domain-containing protein</fullName>
    </recommendedName>
</protein>
<dbReference type="GO" id="GO:0006357">
    <property type="term" value="P:regulation of transcription by RNA polymerase II"/>
    <property type="evidence" value="ECO:0007669"/>
    <property type="project" value="TreeGrafter"/>
</dbReference>
<reference evidence="9 10" key="1">
    <citation type="journal article" date="2022" name="Nat. Ecol. Evol.">
        <title>A masculinizing supergene underlies an exaggerated male reproductive morph in a spider.</title>
        <authorList>
            <person name="Hendrickx F."/>
            <person name="De Corte Z."/>
            <person name="Sonet G."/>
            <person name="Van Belleghem S.M."/>
            <person name="Kostlbacher S."/>
            <person name="Vangestel C."/>
        </authorList>
    </citation>
    <scope>NUCLEOTIDE SEQUENCE [LARGE SCALE GENOMIC DNA]</scope>
    <source>
        <strain evidence="9">W744_W776</strain>
    </source>
</reference>
<dbReference type="PRINTS" id="PR00503">
    <property type="entry name" value="BROMODOMAIN"/>
</dbReference>
<feature type="compositionally biased region" description="Basic residues" evidence="7">
    <location>
        <begin position="82"/>
        <end position="96"/>
    </location>
</feature>
<feature type="compositionally biased region" description="Basic and acidic residues" evidence="7">
    <location>
        <begin position="699"/>
        <end position="714"/>
    </location>
</feature>
<dbReference type="Proteomes" id="UP000827092">
    <property type="component" value="Unassembled WGS sequence"/>
</dbReference>
<evidence type="ECO:0000256" key="5">
    <source>
        <dbReference type="ARBA" id="ARBA00023242"/>
    </source>
</evidence>
<accession>A0AAV6UA00</accession>
<name>A0AAV6UA00_9ARAC</name>
<evidence type="ECO:0000256" key="7">
    <source>
        <dbReference type="SAM" id="MobiDB-lite"/>
    </source>
</evidence>
<dbReference type="EMBL" id="JAFNEN010000561">
    <property type="protein sequence ID" value="KAG8180474.1"/>
    <property type="molecule type" value="Genomic_DNA"/>
</dbReference>
<gene>
    <name evidence="9" type="ORF">JTE90_026636</name>
</gene>
<evidence type="ECO:0000256" key="6">
    <source>
        <dbReference type="PROSITE-ProRule" id="PRU00035"/>
    </source>
</evidence>
<feature type="region of interest" description="Disordered" evidence="7">
    <location>
        <begin position="1"/>
        <end position="161"/>
    </location>
</feature>
<feature type="compositionally biased region" description="Polar residues" evidence="7">
    <location>
        <begin position="544"/>
        <end position="557"/>
    </location>
</feature>
<evidence type="ECO:0000313" key="9">
    <source>
        <dbReference type="EMBL" id="KAG8180474.1"/>
    </source>
</evidence>
<organism evidence="9 10">
    <name type="scientific">Oedothorax gibbosus</name>
    <dbReference type="NCBI Taxonomy" id="931172"/>
    <lineage>
        <taxon>Eukaryota</taxon>
        <taxon>Metazoa</taxon>
        <taxon>Ecdysozoa</taxon>
        <taxon>Arthropoda</taxon>
        <taxon>Chelicerata</taxon>
        <taxon>Arachnida</taxon>
        <taxon>Araneae</taxon>
        <taxon>Araneomorphae</taxon>
        <taxon>Entelegynae</taxon>
        <taxon>Araneoidea</taxon>
        <taxon>Linyphiidae</taxon>
        <taxon>Erigoninae</taxon>
        <taxon>Oedothorax</taxon>
    </lineage>
</organism>
<proteinExistence type="predicted"/>
<keyword evidence="10" id="KW-1185">Reference proteome</keyword>
<dbReference type="SMART" id="SM00297">
    <property type="entry name" value="BROMO"/>
    <property type="match status" value="1"/>
</dbReference>
<dbReference type="PANTHER" id="PTHR22881:SF27">
    <property type="entry name" value="BROMODOMAIN CONTAINING 7_9"/>
    <property type="match status" value="1"/>
</dbReference>
<dbReference type="InterPro" id="IPR036427">
    <property type="entry name" value="Bromodomain-like_sf"/>
</dbReference>
<evidence type="ECO:0000256" key="4">
    <source>
        <dbReference type="ARBA" id="ARBA00023163"/>
    </source>
</evidence>
<feature type="domain" description="Bromo" evidence="8">
    <location>
        <begin position="196"/>
        <end position="266"/>
    </location>
</feature>
<dbReference type="InterPro" id="IPR051831">
    <property type="entry name" value="Bromodomain_contain_prot"/>
</dbReference>
<evidence type="ECO:0000256" key="2">
    <source>
        <dbReference type="ARBA" id="ARBA00023015"/>
    </source>
</evidence>
<comment type="subcellular location">
    <subcellularLocation>
        <location evidence="1">Nucleus</location>
    </subcellularLocation>
</comment>
<evidence type="ECO:0000256" key="3">
    <source>
        <dbReference type="ARBA" id="ARBA00023117"/>
    </source>
</evidence>
<dbReference type="GO" id="GO:0005634">
    <property type="term" value="C:nucleus"/>
    <property type="evidence" value="ECO:0007669"/>
    <property type="project" value="UniProtKB-SubCell"/>
</dbReference>
<dbReference type="Gene3D" id="1.20.920.10">
    <property type="entry name" value="Bromodomain-like"/>
    <property type="match status" value="1"/>
</dbReference>
<dbReference type="SUPFAM" id="SSF47370">
    <property type="entry name" value="Bromodomain"/>
    <property type="match status" value="1"/>
</dbReference>
<keyword evidence="5" id="KW-0539">Nucleus</keyword>
<feature type="compositionally biased region" description="Basic residues" evidence="7">
    <location>
        <begin position="104"/>
        <end position="119"/>
    </location>
</feature>
<dbReference type="Pfam" id="PF00439">
    <property type="entry name" value="Bromodomain"/>
    <property type="match status" value="1"/>
</dbReference>
<feature type="compositionally biased region" description="Basic residues" evidence="7">
    <location>
        <begin position="1"/>
        <end position="12"/>
    </location>
</feature>
<feature type="compositionally biased region" description="Basic and acidic residues" evidence="7">
    <location>
        <begin position="724"/>
        <end position="735"/>
    </location>
</feature>
<dbReference type="AlphaFoldDB" id="A0AAV6UA00"/>
<keyword evidence="3 6" id="KW-0103">Bromodomain</keyword>
<evidence type="ECO:0000256" key="1">
    <source>
        <dbReference type="ARBA" id="ARBA00004123"/>
    </source>
</evidence>
<dbReference type="PROSITE" id="PS50014">
    <property type="entry name" value="BROMODOMAIN_2"/>
    <property type="match status" value="1"/>
</dbReference>
<sequence length="756" mass="86152">MGSKKHKKHHKSDKKEISLNERQEKPLKLVLKVGGSVQSPVHHTSNSNSSSSQIPRPPQDVKPPVFEDTKVIEKPSSSSHSHEKHKKSKKKKKKKSTDKDKERHDRKRKHHHHHHHHREHSHDRKEKRRKIEESSRSIIESHDSRDSLSMRSLPEPHPIMPMMEKPVRDVRTCTLKKKSMKSPMQILLYYLMKKLQLKDPQEFFAWPVTDVIAPGYSSIITNPIDFSTINKKIDDREYKSVADFKADVKLMCDNAMTYNRQDTIYYKSAKRLLHVAQKLLNKDQLMFLKRSFPYMLELTVEELGFNINDESEESMQSVEAPPVPALLAQPEAKKSKAPPCWSTVEPEEDDDEMSPEEILQQAQRAAKAAADRLTLKRPNSKFGFLRQNENGTTTLSIVHPKSGDKEVKVNLEMLTSKISQGTGTIPGFKEDAKNFVKPINYNNYGPYSTYAPHYDSTFANLSKEDSDLVLSTYGDELGMQYADSLMSFGRESDYITSLADNILDNLTGGEHSKTLKVLEERRILREEEERTRKALKPLNENEINKNSPQPGSCGSDLESFQTLEDYDLELAHLENLDENKKGESDEKLEKRKEILNHRRNFQIKLDKATQLLHDLKKIQNDRLSANPPPHLALVRQPSAAETELAERVSKKLVDVTSQLPPEAIVNIKGLRKAMGITYQPVPTPLSSAKGSRKGSVTPHDMEVERTETPNHDVMLDDNSADLSSDSRHHQPDLDTEFRDFLSAGSSLRICSSPTDS</sequence>
<dbReference type="InterPro" id="IPR001487">
    <property type="entry name" value="Bromodomain"/>
</dbReference>
<feature type="compositionally biased region" description="Basic and acidic residues" evidence="7">
    <location>
        <begin position="13"/>
        <end position="27"/>
    </location>
</feature>
<keyword evidence="2" id="KW-0805">Transcription regulation</keyword>
<keyword evidence="4" id="KW-0804">Transcription</keyword>
<feature type="region of interest" description="Disordered" evidence="7">
    <location>
        <begin position="330"/>
        <end position="352"/>
    </location>
</feature>
<comment type="caution">
    <text evidence="9">The sequence shown here is derived from an EMBL/GenBank/DDBJ whole genome shotgun (WGS) entry which is preliminary data.</text>
</comment>
<dbReference type="Pfam" id="PF12024">
    <property type="entry name" value="DUF3512"/>
    <property type="match status" value="1"/>
</dbReference>
<evidence type="ECO:0000259" key="8">
    <source>
        <dbReference type="PROSITE" id="PS50014"/>
    </source>
</evidence>
<dbReference type="PANTHER" id="PTHR22881">
    <property type="entry name" value="BROMODOMAIN CONTAINING PROTEIN"/>
    <property type="match status" value="1"/>
</dbReference>
<feature type="compositionally biased region" description="Basic and acidic residues" evidence="7">
    <location>
        <begin position="120"/>
        <end position="148"/>
    </location>
</feature>
<feature type="region of interest" description="Disordered" evidence="7">
    <location>
        <begin position="681"/>
        <end position="735"/>
    </location>
</feature>
<evidence type="ECO:0000313" key="10">
    <source>
        <dbReference type="Proteomes" id="UP000827092"/>
    </source>
</evidence>